<evidence type="ECO:0000313" key="3">
    <source>
        <dbReference type="Proteomes" id="UP000254571"/>
    </source>
</evidence>
<accession>A0A7H4P8M7</accession>
<evidence type="ECO:0000313" key="2">
    <source>
        <dbReference type="EMBL" id="STW08792.1"/>
    </source>
</evidence>
<dbReference type="AlphaFoldDB" id="A0A7H4P8M7"/>
<organism evidence="2 3">
    <name type="scientific">Klebsiella grimontii</name>
    <dbReference type="NCBI Taxonomy" id="2058152"/>
    <lineage>
        <taxon>Bacteria</taxon>
        <taxon>Pseudomonadati</taxon>
        <taxon>Pseudomonadota</taxon>
        <taxon>Gammaproteobacteria</taxon>
        <taxon>Enterobacterales</taxon>
        <taxon>Enterobacteriaceae</taxon>
        <taxon>Klebsiella/Raoultella group</taxon>
        <taxon>Klebsiella</taxon>
    </lineage>
</organism>
<reference evidence="2 3" key="1">
    <citation type="submission" date="2018-06" db="EMBL/GenBank/DDBJ databases">
        <authorList>
            <consortium name="Pathogen Informatics"/>
            <person name="Doyle S."/>
        </authorList>
    </citation>
    <scope>NUCLEOTIDE SEQUENCE [LARGE SCALE GENOMIC DNA]</scope>
    <source>
        <strain evidence="2 3">NCTC9149</strain>
    </source>
</reference>
<protein>
    <submittedName>
        <fullName evidence="2">Uncharacterized protein</fullName>
    </submittedName>
</protein>
<gene>
    <name evidence="2" type="ORF">NCTC9149_05260</name>
</gene>
<dbReference type="Proteomes" id="UP000254571">
    <property type="component" value="Unassembled WGS sequence"/>
</dbReference>
<name>A0A7H4P8M7_9ENTR</name>
<dbReference type="EMBL" id="UGMX01000002">
    <property type="protein sequence ID" value="STW08792.1"/>
    <property type="molecule type" value="Genomic_DNA"/>
</dbReference>
<comment type="caution">
    <text evidence="2">The sequence shown here is derived from an EMBL/GenBank/DDBJ whole genome shotgun (WGS) entry which is preliminary data.</text>
</comment>
<feature type="region of interest" description="Disordered" evidence="1">
    <location>
        <begin position="1"/>
        <end position="21"/>
    </location>
</feature>
<evidence type="ECO:0000256" key="1">
    <source>
        <dbReference type="SAM" id="MobiDB-lite"/>
    </source>
</evidence>
<sequence length="69" mass="7686">MQLDEGFNIPTRRQRGGGQRESALLHGIDKRHAFGVLNLAHVRRVGDADDIFAAPEDIREAAAFFLGQR</sequence>
<proteinExistence type="predicted"/>